<accession>A0A7S4T024</accession>
<dbReference type="InterPro" id="IPR053225">
    <property type="entry name" value="Acyl-CoA_N-acyltransferase"/>
</dbReference>
<evidence type="ECO:0000313" key="3">
    <source>
        <dbReference type="EMBL" id="CAE4661318.1"/>
    </source>
</evidence>
<dbReference type="PROSITE" id="PS51186">
    <property type="entry name" value="GNAT"/>
    <property type="match status" value="1"/>
</dbReference>
<dbReference type="PANTHER" id="PTHR20958">
    <property type="entry name" value="GLYCINE N-ACYLTRANSFERASE-LIKE PROTEIN"/>
    <property type="match status" value="1"/>
</dbReference>
<name>A0A7S4T024_9STRA</name>
<evidence type="ECO:0000256" key="1">
    <source>
        <dbReference type="SAM" id="MobiDB-lite"/>
    </source>
</evidence>
<organism evidence="3">
    <name type="scientific">Ditylum brightwellii</name>
    <dbReference type="NCBI Taxonomy" id="49249"/>
    <lineage>
        <taxon>Eukaryota</taxon>
        <taxon>Sar</taxon>
        <taxon>Stramenopiles</taxon>
        <taxon>Ochrophyta</taxon>
        <taxon>Bacillariophyta</taxon>
        <taxon>Mediophyceae</taxon>
        <taxon>Lithodesmiophycidae</taxon>
        <taxon>Lithodesmiales</taxon>
        <taxon>Lithodesmiaceae</taxon>
        <taxon>Ditylum</taxon>
    </lineage>
</organism>
<protein>
    <recommendedName>
        <fullName evidence="2">N-acetyltransferase domain-containing protein</fullName>
    </recommendedName>
</protein>
<dbReference type="PANTHER" id="PTHR20958:SF6">
    <property type="entry name" value="GLYCINE N-ACYLTRANSFERASE-LIKE PROTEIN"/>
    <property type="match status" value="1"/>
</dbReference>
<feature type="region of interest" description="Disordered" evidence="1">
    <location>
        <begin position="259"/>
        <end position="283"/>
    </location>
</feature>
<dbReference type="GO" id="GO:0016747">
    <property type="term" value="F:acyltransferase activity, transferring groups other than amino-acyl groups"/>
    <property type="evidence" value="ECO:0007669"/>
    <property type="project" value="InterPro"/>
</dbReference>
<dbReference type="CDD" id="cd04301">
    <property type="entry name" value="NAT_SF"/>
    <property type="match status" value="1"/>
</dbReference>
<dbReference type="SUPFAM" id="SSF55729">
    <property type="entry name" value="Acyl-CoA N-acyltransferases (Nat)"/>
    <property type="match status" value="1"/>
</dbReference>
<dbReference type="Pfam" id="PF08445">
    <property type="entry name" value="FR47"/>
    <property type="match status" value="1"/>
</dbReference>
<dbReference type="InterPro" id="IPR013653">
    <property type="entry name" value="GCN5-like_dom"/>
</dbReference>
<feature type="domain" description="N-acetyltransferase" evidence="2">
    <location>
        <begin position="134"/>
        <end position="281"/>
    </location>
</feature>
<reference evidence="3" key="1">
    <citation type="submission" date="2021-01" db="EMBL/GenBank/DDBJ databases">
        <authorList>
            <person name="Corre E."/>
            <person name="Pelletier E."/>
            <person name="Niang G."/>
            <person name="Scheremetjew M."/>
            <person name="Finn R."/>
            <person name="Kale V."/>
            <person name="Holt S."/>
            <person name="Cochrane G."/>
            <person name="Meng A."/>
            <person name="Brown T."/>
            <person name="Cohen L."/>
        </authorList>
    </citation>
    <scope>NUCLEOTIDE SEQUENCE</scope>
    <source>
        <strain evidence="3">GSO104</strain>
    </source>
</reference>
<gene>
    <name evidence="3" type="ORF">DBRI00130_LOCUS41162</name>
</gene>
<dbReference type="EMBL" id="HBNS01057199">
    <property type="protein sequence ID" value="CAE4661318.1"/>
    <property type="molecule type" value="Transcribed_RNA"/>
</dbReference>
<dbReference type="AlphaFoldDB" id="A0A7S4T024"/>
<evidence type="ECO:0000259" key="2">
    <source>
        <dbReference type="PROSITE" id="PS51186"/>
    </source>
</evidence>
<sequence>MVRNSPILFERCQPVQFMSTSDRSIYDSIRKQPESFCLSTLESCARTLKLLEPNNPDMESAVGHLHASLRGLVNTQMKKERESLEANPDSIRNSTKLEMKRMRQLDIIMKDVEQTSTTPRVVGLKNVIDIGNGYRLRSLNGTQDAKYVDSIWPYSSSKSLKMIERQIDADNRNSTITGYSCCLGVEYDKQLVGCIIRHRNGSLGILHVDNDHRRKGLGAILVEVASRAIMQRNEKLFAYVVDGNNESMNFFSKLGWVKSDPAGKRGTGKRKAKRKWEKPYDNQ</sequence>
<dbReference type="InterPro" id="IPR000182">
    <property type="entry name" value="GNAT_dom"/>
</dbReference>
<dbReference type="InterPro" id="IPR016181">
    <property type="entry name" value="Acyl_CoA_acyltransferase"/>
</dbReference>
<feature type="compositionally biased region" description="Basic residues" evidence="1">
    <location>
        <begin position="266"/>
        <end position="276"/>
    </location>
</feature>
<proteinExistence type="predicted"/>
<dbReference type="Gene3D" id="3.40.630.30">
    <property type="match status" value="1"/>
</dbReference>